<dbReference type="GO" id="GO:0005886">
    <property type="term" value="C:plasma membrane"/>
    <property type="evidence" value="ECO:0007669"/>
    <property type="project" value="TreeGrafter"/>
</dbReference>
<evidence type="ECO:0000256" key="16">
    <source>
        <dbReference type="SAM" id="MobiDB-lite"/>
    </source>
</evidence>
<evidence type="ECO:0000256" key="10">
    <source>
        <dbReference type="ARBA" id="ARBA00033270"/>
    </source>
</evidence>
<feature type="transmembrane region" description="Helical" evidence="17">
    <location>
        <begin position="54"/>
        <end position="77"/>
    </location>
</feature>
<keyword evidence="7 17" id="KW-1133">Transmembrane helix</keyword>
<evidence type="ECO:0000256" key="13">
    <source>
        <dbReference type="ARBA" id="ARBA00041418"/>
    </source>
</evidence>
<comment type="similarity">
    <text evidence="11">Belongs to the SEDS family. FtsW subfamily.</text>
</comment>
<gene>
    <name evidence="18" type="ORF">SAE01_27870</name>
</gene>
<dbReference type="Proteomes" id="UP000321513">
    <property type="component" value="Unassembled WGS sequence"/>
</dbReference>
<feature type="transmembrane region" description="Helical" evidence="17">
    <location>
        <begin position="405"/>
        <end position="427"/>
    </location>
</feature>
<sequence>MKGKRYRVKGPEPYALNLKPDFRMSTFFNKPFSEMPPVRGVGGGLLKRTKGDKYIWGIVILLAITSLLVVYSATGSLAYKMYKGNTEVYLFKQFAFIVLGIIVIYFAHRINYTLYSRFALYLFLAAIPLMIFTYFFGATINDGSRWIKLPIINMTFQTSDLAKLGLFMYLSRQLSRKQEVIKDFKTGFLPIIIPIGIICMLIAPANLSTALLTGATGLLLMFIGRAQVKHILSTIGIALVPVLLLIAVAVGTYDKNTEKQTKSVAISELKSHGRIGTWINRVQDFMYASDEETPYQVQQAKIAIAKGGIIGVGPGNSEAKNFMPHPYSDMIYAVILEEYGLIGGAIIIFMYLIFLLRCIRLFRKCPFAFGAFLALGLSFTLVIQAMANMAVAVNLVPVTGVTLPLVSMGGSSFLFTCASIGIVLSVARNVEQLEGRIPPTSPQGEAVKPVDEVEEPINKKRIEKELEPQP</sequence>
<evidence type="ECO:0000256" key="5">
    <source>
        <dbReference type="ARBA" id="ARBA00022960"/>
    </source>
</evidence>
<evidence type="ECO:0000256" key="4">
    <source>
        <dbReference type="ARBA" id="ARBA00022692"/>
    </source>
</evidence>
<feature type="compositionally biased region" description="Basic and acidic residues" evidence="16">
    <location>
        <begin position="448"/>
        <end position="470"/>
    </location>
</feature>
<dbReference type="Pfam" id="PF01098">
    <property type="entry name" value="FTSW_RODA_SPOVE"/>
    <property type="match status" value="1"/>
</dbReference>
<evidence type="ECO:0000256" key="15">
    <source>
        <dbReference type="ARBA" id="ARBA00049902"/>
    </source>
</evidence>
<evidence type="ECO:0000256" key="12">
    <source>
        <dbReference type="ARBA" id="ARBA00041185"/>
    </source>
</evidence>
<keyword evidence="19" id="KW-1185">Reference proteome</keyword>
<accession>A0A512BEA6</accession>
<evidence type="ECO:0000313" key="19">
    <source>
        <dbReference type="Proteomes" id="UP000321513"/>
    </source>
</evidence>
<feature type="transmembrane region" description="Helical" evidence="17">
    <location>
        <begin position="367"/>
        <end position="393"/>
    </location>
</feature>
<comment type="subcellular location">
    <subcellularLocation>
        <location evidence="1">Membrane</location>
        <topology evidence="1">Multi-pass membrane protein</topology>
    </subcellularLocation>
</comment>
<dbReference type="GO" id="GO:0009252">
    <property type="term" value="P:peptidoglycan biosynthetic process"/>
    <property type="evidence" value="ECO:0007669"/>
    <property type="project" value="UniProtKB-KW"/>
</dbReference>
<dbReference type="GO" id="GO:0008955">
    <property type="term" value="F:peptidoglycan glycosyltransferase activity"/>
    <property type="evidence" value="ECO:0007669"/>
    <property type="project" value="UniProtKB-EC"/>
</dbReference>
<feature type="transmembrane region" description="Helical" evidence="17">
    <location>
        <begin position="119"/>
        <end position="140"/>
    </location>
</feature>
<feature type="transmembrane region" description="Helical" evidence="17">
    <location>
        <begin position="89"/>
        <end position="107"/>
    </location>
</feature>
<feature type="region of interest" description="Disordered" evidence="16">
    <location>
        <begin position="436"/>
        <end position="470"/>
    </location>
</feature>
<dbReference type="PANTHER" id="PTHR30474">
    <property type="entry name" value="CELL CYCLE PROTEIN"/>
    <property type="match status" value="1"/>
</dbReference>
<keyword evidence="3" id="KW-0808">Transferase</keyword>
<comment type="caution">
    <text evidence="18">The sequence shown here is derived from an EMBL/GenBank/DDBJ whole genome shotgun (WGS) entry which is preliminary data.</text>
</comment>
<keyword evidence="6" id="KW-0573">Peptidoglycan synthesis</keyword>
<dbReference type="GO" id="GO:0015648">
    <property type="term" value="F:lipid-linked peptidoglycan transporter activity"/>
    <property type="evidence" value="ECO:0007669"/>
    <property type="project" value="TreeGrafter"/>
</dbReference>
<keyword evidence="2" id="KW-0328">Glycosyltransferase</keyword>
<evidence type="ECO:0000256" key="2">
    <source>
        <dbReference type="ARBA" id="ARBA00022676"/>
    </source>
</evidence>
<organism evidence="18 19">
    <name type="scientific">Segetibacter aerophilus</name>
    <dbReference type="NCBI Taxonomy" id="670293"/>
    <lineage>
        <taxon>Bacteria</taxon>
        <taxon>Pseudomonadati</taxon>
        <taxon>Bacteroidota</taxon>
        <taxon>Chitinophagia</taxon>
        <taxon>Chitinophagales</taxon>
        <taxon>Chitinophagaceae</taxon>
        <taxon>Segetibacter</taxon>
    </lineage>
</organism>
<proteinExistence type="inferred from homology"/>
<evidence type="ECO:0000256" key="7">
    <source>
        <dbReference type="ARBA" id="ARBA00022989"/>
    </source>
</evidence>
<evidence type="ECO:0000313" key="18">
    <source>
        <dbReference type="EMBL" id="GEO10291.1"/>
    </source>
</evidence>
<dbReference type="GO" id="GO:0008360">
    <property type="term" value="P:regulation of cell shape"/>
    <property type="evidence" value="ECO:0007669"/>
    <property type="project" value="UniProtKB-KW"/>
</dbReference>
<evidence type="ECO:0000256" key="6">
    <source>
        <dbReference type="ARBA" id="ARBA00022984"/>
    </source>
</evidence>
<keyword evidence="8 17" id="KW-0472">Membrane</keyword>
<dbReference type="EMBL" id="BJYT01000010">
    <property type="protein sequence ID" value="GEO10291.1"/>
    <property type="molecule type" value="Genomic_DNA"/>
</dbReference>
<feature type="transmembrane region" description="Helical" evidence="17">
    <location>
        <begin position="187"/>
        <end position="205"/>
    </location>
</feature>
<dbReference type="AlphaFoldDB" id="A0A512BEA6"/>
<dbReference type="PANTHER" id="PTHR30474:SF2">
    <property type="entry name" value="PEPTIDOGLYCAN GLYCOSYLTRANSFERASE FTSW-RELATED"/>
    <property type="match status" value="1"/>
</dbReference>
<keyword evidence="5" id="KW-0133">Cell shape</keyword>
<evidence type="ECO:0000256" key="3">
    <source>
        <dbReference type="ARBA" id="ARBA00022679"/>
    </source>
</evidence>
<comment type="catalytic activity">
    <reaction evidence="15">
        <text>[GlcNAc-(1-&gt;4)-Mur2Ac(oyl-L-Ala-gamma-D-Glu-L-Lys-D-Ala-D-Ala)](n)-di-trans,octa-cis-undecaprenyl diphosphate + beta-D-GlcNAc-(1-&gt;4)-Mur2Ac(oyl-L-Ala-gamma-D-Glu-L-Lys-D-Ala-D-Ala)-di-trans,octa-cis-undecaprenyl diphosphate = [GlcNAc-(1-&gt;4)-Mur2Ac(oyl-L-Ala-gamma-D-Glu-L-Lys-D-Ala-D-Ala)](n+1)-di-trans,octa-cis-undecaprenyl diphosphate + di-trans,octa-cis-undecaprenyl diphosphate + H(+)</text>
        <dbReference type="Rhea" id="RHEA:23708"/>
        <dbReference type="Rhea" id="RHEA-COMP:9602"/>
        <dbReference type="Rhea" id="RHEA-COMP:9603"/>
        <dbReference type="ChEBI" id="CHEBI:15378"/>
        <dbReference type="ChEBI" id="CHEBI:58405"/>
        <dbReference type="ChEBI" id="CHEBI:60033"/>
        <dbReference type="ChEBI" id="CHEBI:78435"/>
        <dbReference type="EC" id="2.4.99.28"/>
    </reaction>
</comment>
<evidence type="ECO:0000256" key="14">
    <source>
        <dbReference type="ARBA" id="ARBA00044770"/>
    </source>
</evidence>
<evidence type="ECO:0000256" key="11">
    <source>
        <dbReference type="ARBA" id="ARBA00038053"/>
    </source>
</evidence>
<dbReference type="GO" id="GO:0051301">
    <property type="term" value="P:cell division"/>
    <property type="evidence" value="ECO:0007669"/>
    <property type="project" value="InterPro"/>
</dbReference>
<protein>
    <recommendedName>
        <fullName evidence="12">Probable peptidoglycan glycosyltransferase FtsW</fullName>
        <ecNumber evidence="14">2.4.99.28</ecNumber>
    </recommendedName>
    <alternativeName>
        <fullName evidence="13">Cell division protein FtsW</fullName>
    </alternativeName>
    <alternativeName>
        <fullName evidence="10">Cell wall polymerase</fullName>
    </alternativeName>
    <alternativeName>
        <fullName evidence="9">Peptidoglycan polymerase</fullName>
    </alternativeName>
</protein>
<evidence type="ECO:0000256" key="1">
    <source>
        <dbReference type="ARBA" id="ARBA00004141"/>
    </source>
</evidence>
<dbReference type="EC" id="2.4.99.28" evidence="14"/>
<feature type="transmembrane region" description="Helical" evidence="17">
    <location>
        <begin position="330"/>
        <end position="355"/>
    </location>
</feature>
<reference evidence="18 19" key="1">
    <citation type="submission" date="2019-07" db="EMBL/GenBank/DDBJ databases">
        <title>Whole genome shotgun sequence of Segetibacter aerophilus NBRC 106135.</title>
        <authorList>
            <person name="Hosoyama A."/>
            <person name="Uohara A."/>
            <person name="Ohji S."/>
            <person name="Ichikawa N."/>
        </authorList>
    </citation>
    <scope>NUCLEOTIDE SEQUENCE [LARGE SCALE GENOMIC DNA]</scope>
    <source>
        <strain evidence="18 19">NBRC 106135</strain>
    </source>
</reference>
<name>A0A512BEA6_9BACT</name>
<evidence type="ECO:0000256" key="9">
    <source>
        <dbReference type="ARBA" id="ARBA00032370"/>
    </source>
</evidence>
<evidence type="ECO:0000256" key="8">
    <source>
        <dbReference type="ARBA" id="ARBA00023136"/>
    </source>
</evidence>
<feature type="transmembrane region" description="Helical" evidence="17">
    <location>
        <begin position="235"/>
        <end position="253"/>
    </location>
</feature>
<keyword evidence="4 17" id="KW-0812">Transmembrane</keyword>
<dbReference type="InterPro" id="IPR001182">
    <property type="entry name" value="FtsW/RodA"/>
</dbReference>
<dbReference type="GO" id="GO:0032153">
    <property type="term" value="C:cell division site"/>
    <property type="evidence" value="ECO:0007669"/>
    <property type="project" value="TreeGrafter"/>
</dbReference>
<evidence type="ECO:0000256" key="17">
    <source>
        <dbReference type="SAM" id="Phobius"/>
    </source>
</evidence>